<protein>
    <submittedName>
        <fullName evidence="1">Uncharacterized protein</fullName>
    </submittedName>
</protein>
<name>A0A0D8L515_MORMO</name>
<dbReference type="EMBL" id="JZSH01000229">
    <property type="protein sequence ID" value="KJF76892.1"/>
    <property type="molecule type" value="Genomic_DNA"/>
</dbReference>
<reference evidence="1 2" key="1">
    <citation type="submission" date="2015-02" db="EMBL/GenBank/DDBJ databases">
        <title>Whole genome shotgun sequencing of cultured foodborne pathogen.</title>
        <authorList>
            <person name="Timme R."/>
            <person name="Allard M.W."/>
            <person name="Strain E."/>
            <person name="Evans P.S."/>
            <person name="Brown E."/>
        </authorList>
    </citation>
    <scope>NUCLEOTIDE SEQUENCE [LARGE SCALE GENOMIC DNA]</scope>
    <source>
        <strain evidence="1 2">GCSL-TSO-24</strain>
    </source>
</reference>
<proteinExistence type="predicted"/>
<feature type="non-terminal residue" evidence="1">
    <location>
        <position position="1"/>
    </location>
</feature>
<dbReference type="PATRIC" id="fig|582.24.peg.5123"/>
<sequence>MTRAKAFFDARGCIRSRHRPISWRSPPAAQLGENHSFSSTIYHTVERVWYEGLGRLWAVSENVR</sequence>
<comment type="caution">
    <text evidence="1">The sequence shown here is derived from an EMBL/GenBank/DDBJ whole genome shotgun (WGS) entry which is preliminary data.</text>
</comment>
<dbReference type="AlphaFoldDB" id="A0A0D8L515"/>
<accession>A0A0D8L515</accession>
<evidence type="ECO:0000313" key="2">
    <source>
        <dbReference type="Proteomes" id="UP000032582"/>
    </source>
</evidence>
<dbReference type="Proteomes" id="UP000032582">
    <property type="component" value="Unassembled WGS sequence"/>
</dbReference>
<organism evidence="1 2">
    <name type="scientific">Morganella morganii</name>
    <name type="common">Proteus morganii</name>
    <dbReference type="NCBI Taxonomy" id="582"/>
    <lineage>
        <taxon>Bacteria</taxon>
        <taxon>Pseudomonadati</taxon>
        <taxon>Pseudomonadota</taxon>
        <taxon>Gammaproteobacteria</taxon>
        <taxon>Enterobacterales</taxon>
        <taxon>Morganellaceae</taxon>
        <taxon>Morganella</taxon>
    </lineage>
</organism>
<evidence type="ECO:0000313" key="1">
    <source>
        <dbReference type="EMBL" id="KJF76892.1"/>
    </source>
</evidence>
<gene>
    <name evidence="1" type="ORF">UA45_16050</name>
</gene>